<sequence length="229" mass="25410">MVHTLAQTVTRQNEAITRDFIRSHKNTGKYIQQMMTSIVTEGVRFRMSMRNYAADIRFHTHLDVNAAVISAEDLIKQLEFKVSSIAFLISLLLFVQMMPKLDMAIREGKGIARAPLPDFSSDSDDEIDTGVLSGPEDAQLIAVLKESKAMDFGKIPPHRPPKEGKGPSTRASSILESSVGTFDGLGDFMQLQPESDTPAVGGRVQEIISQMDQLMPSVPRFVDPLKTRY</sequence>
<keyword evidence="3" id="KW-1185">Reference proteome</keyword>
<evidence type="ECO:0000256" key="1">
    <source>
        <dbReference type="SAM" id="MobiDB-lite"/>
    </source>
</evidence>
<comment type="caution">
    <text evidence="2">The sequence shown here is derived from an EMBL/GenBank/DDBJ whole genome shotgun (WGS) entry which is preliminary data.</text>
</comment>
<proteinExistence type="predicted"/>
<reference evidence="2" key="1">
    <citation type="submission" date="2023-03" db="EMBL/GenBank/DDBJ databases">
        <title>Chromosome-scale reference genome and RAD-based genetic map of yellow starthistle (Centaurea solstitialis) reveal putative structural variation and QTLs associated with invader traits.</title>
        <authorList>
            <person name="Reatini B."/>
            <person name="Cang F.A."/>
            <person name="Jiang Q."/>
            <person name="Mckibben M.T.W."/>
            <person name="Barker M.S."/>
            <person name="Rieseberg L.H."/>
            <person name="Dlugosch K.M."/>
        </authorList>
    </citation>
    <scope>NUCLEOTIDE SEQUENCE</scope>
    <source>
        <strain evidence="2">CAN-66</strain>
        <tissue evidence="2">Leaf</tissue>
    </source>
</reference>
<name>A0AA38SQP6_9ASTR</name>
<organism evidence="2 3">
    <name type="scientific">Centaurea solstitialis</name>
    <name type="common">yellow star-thistle</name>
    <dbReference type="NCBI Taxonomy" id="347529"/>
    <lineage>
        <taxon>Eukaryota</taxon>
        <taxon>Viridiplantae</taxon>
        <taxon>Streptophyta</taxon>
        <taxon>Embryophyta</taxon>
        <taxon>Tracheophyta</taxon>
        <taxon>Spermatophyta</taxon>
        <taxon>Magnoliopsida</taxon>
        <taxon>eudicotyledons</taxon>
        <taxon>Gunneridae</taxon>
        <taxon>Pentapetalae</taxon>
        <taxon>asterids</taxon>
        <taxon>campanulids</taxon>
        <taxon>Asterales</taxon>
        <taxon>Asteraceae</taxon>
        <taxon>Carduoideae</taxon>
        <taxon>Cardueae</taxon>
        <taxon>Centaureinae</taxon>
        <taxon>Centaurea</taxon>
    </lineage>
</organism>
<gene>
    <name evidence="2" type="ORF">OSB04_019638</name>
</gene>
<evidence type="ECO:0000313" key="3">
    <source>
        <dbReference type="Proteomes" id="UP001172457"/>
    </source>
</evidence>
<dbReference type="AlphaFoldDB" id="A0AA38SQP6"/>
<dbReference type="Proteomes" id="UP001172457">
    <property type="component" value="Chromosome 5"/>
</dbReference>
<evidence type="ECO:0000313" key="2">
    <source>
        <dbReference type="EMBL" id="KAJ9547095.1"/>
    </source>
</evidence>
<feature type="region of interest" description="Disordered" evidence="1">
    <location>
        <begin position="152"/>
        <end position="172"/>
    </location>
</feature>
<dbReference type="EMBL" id="JARYMX010000005">
    <property type="protein sequence ID" value="KAJ9547095.1"/>
    <property type="molecule type" value="Genomic_DNA"/>
</dbReference>
<accession>A0AA38SQP6</accession>
<protein>
    <submittedName>
        <fullName evidence="2">Uncharacterized protein</fullName>
    </submittedName>
</protein>